<evidence type="ECO:0000256" key="2">
    <source>
        <dbReference type="SAM" id="MobiDB-lite"/>
    </source>
</evidence>
<name>A0A2D0SDM9_ICTPU</name>
<sequence>MFTQSKRITATFGSQKVSLAEADEKQQEAVETTDPLEVEKSNLNVQVEILQGRLQQMGKVLHESYRWSADEMNEIHMKEDEMKKSVMQTVKVLKLSLAEAEEKQQMAVETINQLEVEKSDLKHQVEELQGTVQDMGNVLTETERECDKLINPLTGSWTGAPLDSPREPSEAHLGENKYVLALCLTSSSSQEFKEWTLNQNAVYVYMCVYTCVQRRFPTSTMSRQGWSRAEKMRGSGSGVLGQQSPVAHMKGQQERREPQTQT</sequence>
<evidence type="ECO:0000313" key="3">
    <source>
        <dbReference type="Proteomes" id="UP000221080"/>
    </source>
</evidence>
<evidence type="ECO:0000313" key="4">
    <source>
        <dbReference type="RefSeq" id="XP_017340819.1"/>
    </source>
</evidence>
<protein>
    <submittedName>
        <fullName evidence="4">Uncharacterized protein LOC108274916 isoform X1</fullName>
    </submittedName>
</protein>
<organism evidence="3 4">
    <name type="scientific">Ictalurus punctatus</name>
    <name type="common">Channel catfish</name>
    <name type="synonym">Silurus punctatus</name>
    <dbReference type="NCBI Taxonomy" id="7998"/>
    <lineage>
        <taxon>Eukaryota</taxon>
        <taxon>Metazoa</taxon>
        <taxon>Chordata</taxon>
        <taxon>Craniata</taxon>
        <taxon>Vertebrata</taxon>
        <taxon>Euteleostomi</taxon>
        <taxon>Actinopterygii</taxon>
        <taxon>Neopterygii</taxon>
        <taxon>Teleostei</taxon>
        <taxon>Ostariophysi</taxon>
        <taxon>Siluriformes</taxon>
        <taxon>Ictaluridae</taxon>
        <taxon>Ictalurus</taxon>
    </lineage>
</organism>
<dbReference type="Gene3D" id="1.20.5.4090">
    <property type="match status" value="2"/>
</dbReference>
<dbReference type="AlphaFoldDB" id="A0A2D0SDM9"/>
<feature type="coiled-coil region" evidence="1">
    <location>
        <begin position="83"/>
        <end position="145"/>
    </location>
</feature>
<keyword evidence="1" id="KW-0175">Coiled coil</keyword>
<dbReference type="GeneID" id="108274916"/>
<evidence type="ECO:0000256" key="1">
    <source>
        <dbReference type="SAM" id="Coils"/>
    </source>
</evidence>
<gene>
    <name evidence="4" type="primary">LOC108274916</name>
</gene>
<dbReference type="Proteomes" id="UP000221080">
    <property type="component" value="Chromosome 2"/>
</dbReference>
<proteinExistence type="predicted"/>
<dbReference type="OrthoDB" id="685795at2759"/>
<accession>A0A2D0SDM9</accession>
<dbReference type="KEGG" id="ipu:108274916"/>
<keyword evidence="3" id="KW-1185">Reference proteome</keyword>
<reference evidence="3" key="1">
    <citation type="journal article" date="2016" name="Nat. Commun.">
        <title>The channel catfish genome sequence provides insights into the evolution of scale formation in teleosts.</title>
        <authorList>
            <person name="Liu Z."/>
            <person name="Liu S."/>
            <person name="Yao J."/>
            <person name="Bao L."/>
            <person name="Zhang J."/>
            <person name="Li Y."/>
            <person name="Jiang C."/>
            <person name="Sun L."/>
            <person name="Wang R."/>
            <person name="Zhang Y."/>
            <person name="Zhou T."/>
            <person name="Zeng Q."/>
            <person name="Fu Q."/>
            <person name="Gao S."/>
            <person name="Li N."/>
            <person name="Koren S."/>
            <person name="Jiang Y."/>
            <person name="Zimin A."/>
            <person name="Xu P."/>
            <person name="Phillippy A.M."/>
            <person name="Geng X."/>
            <person name="Song L."/>
            <person name="Sun F."/>
            <person name="Li C."/>
            <person name="Wang X."/>
            <person name="Chen A."/>
            <person name="Jin Y."/>
            <person name="Yuan Z."/>
            <person name="Yang Y."/>
            <person name="Tan S."/>
            <person name="Peatman E."/>
            <person name="Lu J."/>
            <person name="Qin Z."/>
            <person name="Dunham R."/>
            <person name="Li Z."/>
            <person name="Sonstegard T."/>
            <person name="Feng J."/>
            <person name="Danzmann R.G."/>
            <person name="Schroeder S."/>
            <person name="Scheffler B."/>
            <person name="Duke M.V."/>
            <person name="Ballard L."/>
            <person name="Kucuktas H."/>
            <person name="Kaltenboeck L."/>
            <person name="Liu H."/>
            <person name="Armbruster J."/>
            <person name="Xie Y."/>
            <person name="Kirby M.L."/>
            <person name="Tian Y."/>
            <person name="Flanagan M.E."/>
            <person name="Mu W."/>
            <person name="Waldbieser G.C."/>
        </authorList>
    </citation>
    <scope>NUCLEOTIDE SEQUENCE [LARGE SCALE GENOMIC DNA]</scope>
    <source>
        <strain evidence="3">SDA103</strain>
    </source>
</reference>
<feature type="compositionally biased region" description="Basic and acidic residues" evidence="2">
    <location>
        <begin position="251"/>
        <end position="262"/>
    </location>
</feature>
<feature type="region of interest" description="Disordered" evidence="2">
    <location>
        <begin position="227"/>
        <end position="262"/>
    </location>
</feature>
<reference evidence="4" key="2">
    <citation type="submission" date="2025-08" db="UniProtKB">
        <authorList>
            <consortium name="RefSeq"/>
        </authorList>
    </citation>
    <scope>IDENTIFICATION</scope>
    <source>
        <tissue evidence="4">Blood</tissue>
    </source>
</reference>
<dbReference type="RefSeq" id="XP_017340819.1">
    <property type="nucleotide sequence ID" value="XM_017485330.3"/>
</dbReference>